<keyword evidence="2" id="KW-1185">Reference proteome</keyword>
<gene>
    <name evidence="1" type="ORF">O9H85_07670</name>
</gene>
<sequence length="78" mass="8773">MTHYTILPMDAVLEGLEEMDKTQTLEISVDGVTMQVQPLNQRQASIVRLISCNPQDFLNPRFAPGRLIEFEPVTKGEA</sequence>
<reference evidence="1 2" key="1">
    <citation type="submission" date="2022-12" db="EMBL/GenBank/DDBJ databases">
        <title>Draft genome sequence of Paenibacillus sp. dW9.</title>
        <authorList>
            <person name="Choi E.-W."/>
            <person name="Kim D.-U."/>
        </authorList>
    </citation>
    <scope>NUCLEOTIDE SEQUENCE [LARGE SCALE GENOMIC DNA]</scope>
    <source>
        <strain evidence="2">dW9</strain>
    </source>
</reference>
<evidence type="ECO:0000313" key="1">
    <source>
        <dbReference type="EMBL" id="MCZ8512308.1"/>
    </source>
</evidence>
<dbReference type="Proteomes" id="UP001527882">
    <property type="component" value="Unassembled WGS sequence"/>
</dbReference>
<name>A0ABT4Q665_9BACL</name>
<evidence type="ECO:0000313" key="2">
    <source>
        <dbReference type="Proteomes" id="UP001527882"/>
    </source>
</evidence>
<accession>A0ABT4Q665</accession>
<proteinExistence type="predicted"/>
<dbReference type="Pfam" id="PF14035">
    <property type="entry name" value="YlzJ"/>
    <property type="match status" value="1"/>
</dbReference>
<dbReference type="InterPro" id="IPR025619">
    <property type="entry name" value="YlzJ"/>
</dbReference>
<protein>
    <submittedName>
        <fullName evidence="1">YlzJ-like family protein</fullName>
    </submittedName>
</protein>
<comment type="caution">
    <text evidence="1">The sequence shown here is derived from an EMBL/GenBank/DDBJ whole genome shotgun (WGS) entry which is preliminary data.</text>
</comment>
<dbReference type="RefSeq" id="WP_269880722.1">
    <property type="nucleotide sequence ID" value="NZ_JAQAGZ010000004.1"/>
</dbReference>
<dbReference type="EMBL" id="JAQAGZ010000004">
    <property type="protein sequence ID" value="MCZ8512308.1"/>
    <property type="molecule type" value="Genomic_DNA"/>
</dbReference>
<organism evidence="1 2">
    <name type="scientific">Paenibacillus gyeongsangnamensis</name>
    <dbReference type="NCBI Taxonomy" id="3388067"/>
    <lineage>
        <taxon>Bacteria</taxon>
        <taxon>Bacillati</taxon>
        <taxon>Bacillota</taxon>
        <taxon>Bacilli</taxon>
        <taxon>Bacillales</taxon>
        <taxon>Paenibacillaceae</taxon>
        <taxon>Paenibacillus</taxon>
    </lineage>
</organism>